<keyword evidence="1" id="KW-1133">Transmembrane helix</keyword>
<feature type="transmembrane region" description="Helical" evidence="1">
    <location>
        <begin position="29"/>
        <end position="48"/>
    </location>
</feature>
<evidence type="ECO:0000313" key="3">
    <source>
        <dbReference type="Proteomes" id="UP000008229"/>
    </source>
</evidence>
<reference evidence="3" key="2">
    <citation type="submission" date="2010-01" db="EMBL/GenBank/DDBJ databases">
        <title>The complete genome of Conexibacter woesei DSM 14684.</title>
        <authorList>
            <consortium name="US DOE Joint Genome Institute (JGI-PGF)"/>
            <person name="Lucas S."/>
            <person name="Copeland A."/>
            <person name="Lapidus A."/>
            <person name="Glavina del Rio T."/>
            <person name="Dalin E."/>
            <person name="Tice H."/>
            <person name="Bruce D."/>
            <person name="Goodwin L."/>
            <person name="Pitluck S."/>
            <person name="Kyrpides N."/>
            <person name="Mavromatis K."/>
            <person name="Ivanova N."/>
            <person name="Mikhailova N."/>
            <person name="Chertkov O."/>
            <person name="Brettin T."/>
            <person name="Detter J.C."/>
            <person name="Han C."/>
            <person name="Larimer F."/>
            <person name="Land M."/>
            <person name="Hauser L."/>
            <person name="Markowitz V."/>
            <person name="Cheng J.-F."/>
            <person name="Hugenholtz P."/>
            <person name="Woyke T."/>
            <person name="Wu D."/>
            <person name="Pukall R."/>
            <person name="Steenblock K."/>
            <person name="Schneider S."/>
            <person name="Klenk H.-P."/>
            <person name="Eisen J.A."/>
        </authorList>
    </citation>
    <scope>NUCLEOTIDE SEQUENCE [LARGE SCALE GENOMIC DNA]</scope>
    <source>
        <strain evidence="3">DSM 14684 / CIP 108061 / JCM 11494 / NBRC 100937 / ID131577</strain>
    </source>
</reference>
<keyword evidence="3" id="KW-1185">Reference proteome</keyword>
<evidence type="ECO:0000313" key="2">
    <source>
        <dbReference type="EMBL" id="ADB52611.1"/>
    </source>
</evidence>
<accession>D3F5R2</accession>
<keyword evidence="1" id="KW-0812">Transmembrane</keyword>
<dbReference type="AlphaFoldDB" id="D3F5R2"/>
<dbReference type="HOGENOM" id="CLU_3060505_0_0_11"/>
<name>D3F5R2_CONWI</name>
<organism evidence="2 3">
    <name type="scientific">Conexibacter woesei (strain DSM 14684 / CCUG 47730 / CIP 108061 / JCM 11494 / NBRC 100937 / ID131577)</name>
    <dbReference type="NCBI Taxonomy" id="469383"/>
    <lineage>
        <taxon>Bacteria</taxon>
        <taxon>Bacillati</taxon>
        <taxon>Actinomycetota</taxon>
        <taxon>Thermoleophilia</taxon>
        <taxon>Solirubrobacterales</taxon>
        <taxon>Conexibacteraceae</taxon>
        <taxon>Conexibacter</taxon>
    </lineage>
</organism>
<proteinExistence type="predicted"/>
<dbReference type="EMBL" id="CP001854">
    <property type="protein sequence ID" value="ADB52611.1"/>
    <property type="molecule type" value="Genomic_DNA"/>
</dbReference>
<dbReference type="KEGG" id="cwo:Cwoe_4196"/>
<dbReference type="RefSeq" id="WP_012935662.1">
    <property type="nucleotide sequence ID" value="NC_013739.1"/>
</dbReference>
<evidence type="ECO:0000256" key="1">
    <source>
        <dbReference type="SAM" id="Phobius"/>
    </source>
</evidence>
<reference evidence="2 3" key="1">
    <citation type="journal article" date="2010" name="Stand. Genomic Sci.">
        <title>Complete genome sequence of Conexibacter woesei type strain (ID131577).</title>
        <authorList>
            <person name="Pukall R."/>
            <person name="Lapidus A."/>
            <person name="Glavina Del Rio T."/>
            <person name="Copeland A."/>
            <person name="Tice H."/>
            <person name="Cheng J.-F."/>
            <person name="Lucas S."/>
            <person name="Chen F."/>
            <person name="Nolan M."/>
            <person name="Bruce D."/>
            <person name="Goodwin L."/>
            <person name="Pitluck S."/>
            <person name="Mavromatis K."/>
            <person name="Ivanova N."/>
            <person name="Ovchinnikova G."/>
            <person name="Pati A."/>
            <person name="Chen A."/>
            <person name="Palaniappan K."/>
            <person name="Land M."/>
            <person name="Hauser L."/>
            <person name="Chang Y.-J."/>
            <person name="Jeffries C.D."/>
            <person name="Chain P."/>
            <person name="Meincke L."/>
            <person name="Sims D."/>
            <person name="Brettin T."/>
            <person name="Detter J.C."/>
            <person name="Rohde M."/>
            <person name="Goeker M."/>
            <person name="Bristow J."/>
            <person name="Eisen J.A."/>
            <person name="Markowitz V."/>
            <person name="Kyrpides N.C."/>
            <person name="Klenk H.-P."/>
            <person name="Hugenholtz P."/>
        </authorList>
    </citation>
    <scope>NUCLEOTIDE SEQUENCE [LARGE SCALE GENOMIC DNA]</scope>
    <source>
        <strain evidence="3">DSM 14684 / CIP 108061 / JCM 11494 / NBRC 100937 / ID131577</strain>
    </source>
</reference>
<sequence precursor="true">MIRDLLLLLGVFVVVSALAGLLGASNLGTALTFGTMAFAAVLVGIMLYRDRDA</sequence>
<dbReference type="STRING" id="469383.Cwoe_4196"/>
<gene>
    <name evidence="2" type="ordered locus">Cwoe_4196</name>
</gene>
<dbReference type="Proteomes" id="UP000008229">
    <property type="component" value="Chromosome"/>
</dbReference>
<protein>
    <submittedName>
        <fullName evidence="2">Uncharacterized protein</fullName>
    </submittedName>
</protein>
<keyword evidence="1" id="KW-0472">Membrane</keyword>